<organism evidence="2 3">
    <name type="scientific">Candidatus Marsarchaeota G2 archaeon OSP_D</name>
    <dbReference type="NCBI Taxonomy" id="1978157"/>
    <lineage>
        <taxon>Archaea</taxon>
        <taxon>Candidatus Marsarchaeota</taxon>
        <taxon>Candidatus Marsarchaeota group 2</taxon>
    </lineage>
</organism>
<gene>
    <name evidence="2" type="ORF">B9Q03_03280</name>
</gene>
<dbReference type="Proteomes" id="UP000240322">
    <property type="component" value="Unassembled WGS sequence"/>
</dbReference>
<evidence type="ECO:0008006" key="4">
    <source>
        <dbReference type="Google" id="ProtNLM"/>
    </source>
</evidence>
<keyword evidence="1" id="KW-0175">Coiled coil</keyword>
<dbReference type="AlphaFoldDB" id="A0A2R6AZP0"/>
<accession>A0A2R6AZP0</accession>
<dbReference type="PANTHER" id="PTHR40707:SF1">
    <property type="entry name" value="DUF460 DOMAIN-CONTAINING PROTEIN"/>
    <property type="match status" value="1"/>
</dbReference>
<dbReference type="PANTHER" id="PTHR40707">
    <property type="entry name" value="POSSIBLE NUCLEASE OF RNASE H FOLD, RUVC/YQGF FAMILY"/>
    <property type="match status" value="1"/>
</dbReference>
<feature type="coiled-coil region" evidence="1">
    <location>
        <begin position="610"/>
        <end position="642"/>
    </location>
</feature>
<evidence type="ECO:0000313" key="2">
    <source>
        <dbReference type="EMBL" id="PSN91748.1"/>
    </source>
</evidence>
<comment type="caution">
    <text evidence="2">The sequence shown here is derived from an EMBL/GenBank/DDBJ whole genome shotgun (WGS) entry which is preliminary data.</text>
</comment>
<dbReference type="EMBL" id="NEXE01000018">
    <property type="protein sequence ID" value="PSN91748.1"/>
    <property type="molecule type" value="Genomic_DNA"/>
</dbReference>
<dbReference type="InterPro" id="IPR007408">
    <property type="entry name" value="DUF460"/>
</dbReference>
<feature type="coiled-coil region" evidence="1">
    <location>
        <begin position="419"/>
        <end position="460"/>
    </location>
</feature>
<name>A0A2R6AZP0_9ARCH</name>
<reference evidence="2 3" key="1">
    <citation type="submission" date="2017-04" db="EMBL/GenBank/DDBJ databases">
        <title>Novel microbial lineages endemic to geothermal iron-oxide mats fill important gaps in the evolutionary history of Archaea.</title>
        <authorList>
            <person name="Jay Z.J."/>
            <person name="Beam J.P."/>
            <person name="Dlakic M."/>
            <person name="Rusch D.B."/>
            <person name="Kozubal M.A."/>
            <person name="Inskeep W.P."/>
        </authorList>
    </citation>
    <scope>NUCLEOTIDE SEQUENCE [LARGE SCALE GENOMIC DNA]</scope>
    <source>
        <strain evidence="2">OSP_D</strain>
    </source>
</reference>
<protein>
    <recommendedName>
        <fullName evidence="4">DUF460 domain-containing protein</fullName>
    </recommendedName>
</protein>
<evidence type="ECO:0000313" key="3">
    <source>
        <dbReference type="Proteomes" id="UP000240322"/>
    </source>
</evidence>
<sequence length="647" mass="72007">MPVYAGLDVNPHEAHSKSSTFSVTIIREDNTRRVFQAVRSTALASLIKQHHVDVLAFDNLAELAPILNKFTFELSGLERSVEFVEVAHDEPLEVKSQRLGLFGGGKLSPQLASEMVAVLARMGHGKRVDLFSPKTVIRVVRRRVPGSGGSSTLRFKRNVETQIKYLKSRIEDKLRAAKLDYDVYARESTGGYSSVSFIVYSDPKSLRGVVYPFVGRDYAVKLERVQTRFRYREPRSISRPIIVGYDPGITTGIAVLDVSGSLLGVMSARNFDRTEVVSFCSRYGSPVVVATDVSDPPDAVKRLCSTFGAKLFLPTEDMSVEEKRELVRRFGVHVKTTHERDAAASAIKAYTFYSKLFDSIKQRAVSDGLSSHLLELIRSVLNGKNIDVALSEIRSKYELQETAQPRLQPSSTEPQPAYIKQLETELSLLRARLIDAESRAAKAEERSLTLEGKIKSVLNEKEAALRRDRELMNLEFRVGELTKMLDESQVRLRSLEAVISGLAQAIRSVAEGKVVAVRIIDDLSRSTIEKCLGDPNVKVELVFVRNPNHWEPEGITLLKRYGVLGIIVEGARPPAPPVFEEYELPLMGGVEAGFQEVHPAGVGLVSVDAIKMVRDRLRELQQKNKEKKLEALRRLLDSSNELGGAPV</sequence>
<proteinExistence type="predicted"/>
<dbReference type="Pfam" id="PF04312">
    <property type="entry name" value="DUF460"/>
    <property type="match status" value="1"/>
</dbReference>
<evidence type="ECO:0000256" key="1">
    <source>
        <dbReference type="SAM" id="Coils"/>
    </source>
</evidence>